<reference evidence="1" key="1">
    <citation type="journal article" date="2014" name="Front. Microbiol.">
        <title>High frequency of phylogenetically diverse reductive dehalogenase-homologous genes in deep subseafloor sedimentary metagenomes.</title>
        <authorList>
            <person name="Kawai M."/>
            <person name="Futagami T."/>
            <person name="Toyoda A."/>
            <person name="Takaki Y."/>
            <person name="Nishi S."/>
            <person name="Hori S."/>
            <person name="Arai W."/>
            <person name="Tsubouchi T."/>
            <person name="Morono Y."/>
            <person name="Uchiyama I."/>
            <person name="Ito T."/>
            <person name="Fujiyama A."/>
            <person name="Inagaki F."/>
            <person name="Takami H."/>
        </authorList>
    </citation>
    <scope>NUCLEOTIDE SEQUENCE</scope>
    <source>
        <strain evidence="1">Expedition CK06-06</strain>
    </source>
</reference>
<accession>X1I6G2</accession>
<dbReference type="EMBL" id="BARU01040363">
    <property type="protein sequence ID" value="GAH77302.1"/>
    <property type="molecule type" value="Genomic_DNA"/>
</dbReference>
<feature type="non-terminal residue" evidence="1">
    <location>
        <position position="31"/>
    </location>
</feature>
<comment type="caution">
    <text evidence="1">The sequence shown here is derived from an EMBL/GenBank/DDBJ whole genome shotgun (WGS) entry which is preliminary data.</text>
</comment>
<protein>
    <submittedName>
        <fullName evidence="1">Uncharacterized protein</fullName>
    </submittedName>
</protein>
<gene>
    <name evidence="1" type="ORF">S03H2_62407</name>
</gene>
<organism evidence="1">
    <name type="scientific">marine sediment metagenome</name>
    <dbReference type="NCBI Taxonomy" id="412755"/>
    <lineage>
        <taxon>unclassified sequences</taxon>
        <taxon>metagenomes</taxon>
        <taxon>ecological metagenomes</taxon>
    </lineage>
</organism>
<evidence type="ECO:0000313" key="1">
    <source>
        <dbReference type="EMBL" id="GAH77302.1"/>
    </source>
</evidence>
<sequence length="31" mass="3714">MSSERNMLEYNKVVLPKDESKWKRMNNIVSS</sequence>
<proteinExistence type="predicted"/>
<name>X1I6G2_9ZZZZ</name>
<dbReference type="AlphaFoldDB" id="X1I6G2"/>